<dbReference type="SUPFAM" id="SSF56784">
    <property type="entry name" value="HAD-like"/>
    <property type="match status" value="1"/>
</dbReference>
<dbReference type="InterPro" id="IPR036412">
    <property type="entry name" value="HAD-like_sf"/>
</dbReference>
<dbReference type="AlphaFoldDB" id="A0A5M3XQR1"/>
<keyword evidence="1" id="KW-0378">Hydrolase</keyword>
<dbReference type="OrthoDB" id="3474760at2"/>
<comment type="caution">
    <text evidence="3">The sequence shown here is derived from an EMBL/GenBank/DDBJ whole genome shotgun (WGS) entry which is preliminary data.</text>
</comment>
<keyword evidence="4" id="KW-1185">Reference proteome</keyword>
<evidence type="ECO:0000256" key="2">
    <source>
        <dbReference type="ARBA" id="ARBA00022842"/>
    </source>
</evidence>
<dbReference type="InterPro" id="IPR051400">
    <property type="entry name" value="HAD-like_hydrolase"/>
</dbReference>
<reference evidence="3 4" key="1">
    <citation type="submission" date="2019-10" db="EMBL/GenBank/DDBJ databases">
        <title>Whole genome shotgun sequence of Acrocarpospora pleiomorpha NBRC 16267.</title>
        <authorList>
            <person name="Ichikawa N."/>
            <person name="Kimura A."/>
            <person name="Kitahashi Y."/>
            <person name="Komaki H."/>
            <person name="Oguchi A."/>
        </authorList>
    </citation>
    <scope>NUCLEOTIDE SEQUENCE [LARGE SCALE GENOMIC DNA]</scope>
    <source>
        <strain evidence="3 4">NBRC 16267</strain>
    </source>
</reference>
<dbReference type="EMBL" id="BLAF01000042">
    <property type="protein sequence ID" value="GES23594.1"/>
    <property type="molecule type" value="Genomic_DNA"/>
</dbReference>
<keyword evidence="2" id="KW-0460">Magnesium</keyword>
<evidence type="ECO:0000313" key="3">
    <source>
        <dbReference type="EMBL" id="GES23594.1"/>
    </source>
</evidence>
<evidence type="ECO:0000256" key="1">
    <source>
        <dbReference type="ARBA" id="ARBA00022801"/>
    </source>
</evidence>
<sequence length="186" mass="19864">MTRTAAGLALTVGRIFCVILDYGGTLAPYDAPIDPALGMRPVAADAVEALYTFREARLRLVLASNTQPEQDRRLALRAAGVEKLFSVVLQSAQLGVAKPSLTFYAMAIAAAQSSPHRIVWVGDNIQTDALGPARHGMQAVLIRPTGLRDGEVQPFGVHLARDMASAAQPIVSSPNAFMEQANDGRR</sequence>
<organism evidence="3 4">
    <name type="scientific">Acrocarpospora pleiomorpha</name>
    <dbReference type="NCBI Taxonomy" id="90975"/>
    <lineage>
        <taxon>Bacteria</taxon>
        <taxon>Bacillati</taxon>
        <taxon>Actinomycetota</taxon>
        <taxon>Actinomycetes</taxon>
        <taxon>Streptosporangiales</taxon>
        <taxon>Streptosporangiaceae</taxon>
        <taxon>Acrocarpospora</taxon>
    </lineage>
</organism>
<dbReference type="InterPro" id="IPR023214">
    <property type="entry name" value="HAD_sf"/>
</dbReference>
<dbReference type="GO" id="GO:0016787">
    <property type="term" value="F:hydrolase activity"/>
    <property type="evidence" value="ECO:0007669"/>
    <property type="project" value="UniProtKB-KW"/>
</dbReference>
<evidence type="ECO:0008006" key="5">
    <source>
        <dbReference type="Google" id="ProtNLM"/>
    </source>
</evidence>
<dbReference type="Pfam" id="PF00702">
    <property type="entry name" value="Hydrolase"/>
    <property type="match status" value="1"/>
</dbReference>
<accession>A0A5M3XQR1</accession>
<protein>
    <recommendedName>
        <fullName evidence="5">Hydrolase</fullName>
    </recommendedName>
</protein>
<dbReference type="PANTHER" id="PTHR46470">
    <property type="entry name" value="N-ACYLNEURAMINATE-9-PHOSPHATASE"/>
    <property type="match status" value="1"/>
</dbReference>
<evidence type="ECO:0000313" key="4">
    <source>
        <dbReference type="Proteomes" id="UP000377595"/>
    </source>
</evidence>
<dbReference type="Gene3D" id="3.40.50.1000">
    <property type="entry name" value="HAD superfamily/HAD-like"/>
    <property type="match status" value="1"/>
</dbReference>
<dbReference type="RefSeq" id="WP_155348467.1">
    <property type="nucleotide sequence ID" value="NZ_BAAAHM010000043.1"/>
</dbReference>
<gene>
    <name evidence="3" type="ORF">Aple_064930</name>
</gene>
<name>A0A5M3XQR1_9ACTN</name>
<proteinExistence type="predicted"/>
<dbReference type="Proteomes" id="UP000377595">
    <property type="component" value="Unassembled WGS sequence"/>
</dbReference>